<evidence type="ECO:0000256" key="1">
    <source>
        <dbReference type="SAM" id="SignalP"/>
    </source>
</evidence>
<evidence type="ECO:0000313" key="3">
    <source>
        <dbReference type="Proteomes" id="UP000094053"/>
    </source>
</evidence>
<evidence type="ECO:0008006" key="4">
    <source>
        <dbReference type="Google" id="ProtNLM"/>
    </source>
</evidence>
<feature type="chain" id="PRO_5009135035" description="PASTA domain-containing protein" evidence="1">
    <location>
        <begin position="31"/>
        <end position="148"/>
    </location>
</feature>
<organism evidence="2 3">
    <name type="scientific">Mycolicibacterium flavescens</name>
    <name type="common">Mycobacterium flavescens</name>
    <dbReference type="NCBI Taxonomy" id="1776"/>
    <lineage>
        <taxon>Bacteria</taxon>
        <taxon>Bacillati</taxon>
        <taxon>Actinomycetota</taxon>
        <taxon>Actinomycetes</taxon>
        <taxon>Mycobacteriales</taxon>
        <taxon>Mycobacteriaceae</taxon>
        <taxon>Mycolicibacterium</taxon>
    </lineage>
</organism>
<dbReference type="EMBL" id="MIHA01000007">
    <property type="protein sequence ID" value="ODQ90019.1"/>
    <property type="molecule type" value="Genomic_DNA"/>
</dbReference>
<protein>
    <recommendedName>
        <fullName evidence="4">PASTA domain-containing protein</fullName>
    </recommendedName>
</protein>
<sequence length="148" mass="15047">MKQTRKLLTGLIVAVATASGALMGAGTAAAVPDVVDRPYKDAKRMIERSGGRAVVATRVGTGAEEAACLVTNAWDAAVRRPNSRSRLVVNREVMVALNCNGVLAAPGAPGNSAASEIGRQAKAEAAEKARKAELRRQAAAAAAAAPSS</sequence>
<dbReference type="Proteomes" id="UP000094053">
    <property type="component" value="Unassembled WGS sequence"/>
</dbReference>
<dbReference type="AlphaFoldDB" id="A0A1E3RJI8"/>
<keyword evidence="1" id="KW-0732">Signal</keyword>
<dbReference type="STRING" id="1776.BHQ18_11215"/>
<comment type="caution">
    <text evidence="2">The sequence shown here is derived from an EMBL/GenBank/DDBJ whole genome shotgun (WGS) entry which is preliminary data.</text>
</comment>
<evidence type="ECO:0000313" key="2">
    <source>
        <dbReference type="EMBL" id="ODQ90019.1"/>
    </source>
</evidence>
<gene>
    <name evidence="2" type="ORF">BHQ18_11215</name>
</gene>
<reference evidence="3" key="1">
    <citation type="submission" date="2016-09" db="EMBL/GenBank/DDBJ databases">
        <authorList>
            <person name="Greninger A.L."/>
            <person name="Jerome K.R."/>
            <person name="Mcnair B."/>
            <person name="Wallis C."/>
            <person name="Fang F."/>
        </authorList>
    </citation>
    <scope>NUCLEOTIDE SEQUENCE [LARGE SCALE GENOMIC DNA]</scope>
    <source>
        <strain evidence="3">M6</strain>
    </source>
</reference>
<keyword evidence="3" id="KW-1185">Reference proteome</keyword>
<proteinExistence type="predicted"/>
<name>A0A1E3RJI8_MYCFV</name>
<feature type="signal peptide" evidence="1">
    <location>
        <begin position="1"/>
        <end position="30"/>
    </location>
</feature>
<accession>A0A1E3RJI8</accession>